<dbReference type="AlphaFoldDB" id="A0A430KQA4"/>
<dbReference type="InterPro" id="IPR050171">
    <property type="entry name" value="MFS_Transporters"/>
</dbReference>
<dbReference type="InterPro" id="IPR011701">
    <property type="entry name" value="MFS"/>
</dbReference>
<protein>
    <submittedName>
        <fullName evidence="9">MFS transporter</fullName>
    </submittedName>
</protein>
<feature type="transmembrane region" description="Helical" evidence="7">
    <location>
        <begin position="306"/>
        <end position="324"/>
    </location>
</feature>
<dbReference type="EMBL" id="RQXW01000008">
    <property type="protein sequence ID" value="RTE65668.1"/>
    <property type="molecule type" value="Genomic_DNA"/>
</dbReference>
<organism evidence="9 10">
    <name type="scientific">Amphritea opalescens</name>
    <dbReference type="NCBI Taxonomy" id="2490544"/>
    <lineage>
        <taxon>Bacteria</taxon>
        <taxon>Pseudomonadati</taxon>
        <taxon>Pseudomonadota</taxon>
        <taxon>Gammaproteobacteria</taxon>
        <taxon>Oceanospirillales</taxon>
        <taxon>Oceanospirillaceae</taxon>
        <taxon>Amphritea</taxon>
    </lineage>
</organism>
<comment type="caution">
    <text evidence="9">The sequence shown here is derived from an EMBL/GenBank/DDBJ whole genome shotgun (WGS) entry which is preliminary data.</text>
</comment>
<feature type="transmembrane region" description="Helical" evidence="7">
    <location>
        <begin position="276"/>
        <end position="294"/>
    </location>
</feature>
<keyword evidence="5 7" id="KW-1133">Transmembrane helix</keyword>
<sequence length="430" mass="45217">MYVYISSLIAGLIFTIQPVFLTYYLLRHIGCRVSQLVRKFFLPVICPAAIVSTIQQALLVVLPLYVLSIGGTLAESAMIIGFKGIGMMLGDLPAGLLLARFGDKRLMLGAAVTSSLSLALMALFPTLGVLTAAALLLGFAHGSWLVGRISYVSDAAAPNERGRVMSLSAGTIRLGNVVGPLLAGFMIAAQGYQVTLAVFTLSSLLVVLFVALWVVYSKPHGEDSHHVAALQDAVVDNRKVLLTAGVASLALMLVRASRALLLPLTGAALLLDETSIGMVISIGAVVDTLLFYPAGTMMDRIGRKPMFIASLTLLGLSISLLPMAEGLWSLILIASLMGLGNGVSAGVIMTVGSDLAPRLNRGGFIGIWRLLSDVGSTSGPLLIGLMVKLSGLAMASYSIGLLGLLGGAFVVKAMRETHRKDDRVEVDRKG</sequence>
<dbReference type="SUPFAM" id="SSF103473">
    <property type="entry name" value="MFS general substrate transporter"/>
    <property type="match status" value="1"/>
</dbReference>
<feature type="transmembrane region" description="Helical" evidence="7">
    <location>
        <begin position="40"/>
        <end position="65"/>
    </location>
</feature>
<keyword evidence="4 7" id="KW-0812">Transmembrane</keyword>
<dbReference type="Gene3D" id="1.20.1250.20">
    <property type="entry name" value="MFS general substrate transporter like domains"/>
    <property type="match status" value="2"/>
</dbReference>
<dbReference type="PROSITE" id="PS00216">
    <property type="entry name" value="SUGAR_TRANSPORT_1"/>
    <property type="match status" value="1"/>
</dbReference>
<dbReference type="InterPro" id="IPR020846">
    <property type="entry name" value="MFS_dom"/>
</dbReference>
<evidence type="ECO:0000256" key="6">
    <source>
        <dbReference type="ARBA" id="ARBA00023136"/>
    </source>
</evidence>
<reference evidence="9 10" key="1">
    <citation type="submission" date="2018-11" db="EMBL/GenBank/DDBJ databases">
        <title>The draft genome sequence of Amphritea opalescens ANRC-JH13T.</title>
        <authorList>
            <person name="Fang Z."/>
            <person name="Zhang Y."/>
            <person name="Han X."/>
        </authorList>
    </citation>
    <scope>NUCLEOTIDE SEQUENCE [LARGE SCALE GENOMIC DNA]</scope>
    <source>
        <strain evidence="9 10">ANRC-JH13</strain>
    </source>
</reference>
<evidence type="ECO:0000256" key="7">
    <source>
        <dbReference type="SAM" id="Phobius"/>
    </source>
</evidence>
<dbReference type="PANTHER" id="PTHR23517:SF3">
    <property type="entry name" value="INTEGRAL MEMBRANE TRANSPORT PROTEIN"/>
    <property type="match status" value="1"/>
</dbReference>
<dbReference type="GO" id="GO:0022857">
    <property type="term" value="F:transmembrane transporter activity"/>
    <property type="evidence" value="ECO:0007669"/>
    <property type="project" value="InterPro"/>
</dbReference>
<gene>
    <name evidence="9" type="ORF">EH243_10355</name>
</gene>
<keyword evidence="6 7" id="KW-0472">Membrane</keyword>
<feature type="transmembrane region" description="Helical" evidence="7">
    <location>
        <begin position="164"/>
        <end position="188"/>
    </location>
</feature>
<evidence type="ECO:0000256" key="2">
    <source>
        <dbReference type="ARBA" id="ARBA00022448"/>
    </source>
</evidence>
<evidence type="ECO:0000256" key="1">
    <source>
        <dbReference type="ARBA" id="ARBA00004651"/>
    </source>
</evidence>
<comment type="subcellular location">
    <subcellularLocation>
        <location evidence="1">Cell membrane</location>
        <topology evidence="1">Multi-pass membrane protein</topology>
    </subcellularLocation>
</comment>
<feature type="transmembrane region" description="Helical" evidence="7">
    <location>
        <begin position="363"/>
        <end position="383"/>
    </location>
</feature>
<feature type="transmembrane region" description="Helical" evidence="7">
    <location>
        <begin position="106"/>
        <end position="124"/>
    </location>
</feature>
<keyword evidence="2" id="KW-0813">Transport</keyword>
<keyword evidence="3" id="KW-1003">Cell membrane</keyword>
<feature type="domain" description="Major facilitator superfamily (MFS) profile" evidence="8">
    <location>
        <begin position="1"/>
        <end position="418"/>
    </location>
</feature>
<evidence type="ECO:0000256" key="5">
    <source>
        <dbReference type="ARBA" id="ARBA00022989"/>
    </source>
</evidence>
<feature type="transmembrane region" description="Helical" evidence="7">
    <location>
        <begin position="6"/>
        <end position="26"/>
    </location>
</feature>
<feature type="transmembrane region" description="Helical" evidence="7">
    <location>
        <begin position="330"/>
        <end position="351"/>
    </location>
</feature>
<proteinExistence type="predicted"/>
<evidence type="ECO:0000256" key="4">
    <source>
        <dbReference type="ARBA" id="ARBA00022692"/>
    </source>
</evidence>
<dbReference type="PROSITE" id="PS50850">
    <property type="entry name" value="MFS"/>
    <property type="match status" value="1"/>
</dbReference>
<dbReference type="CDD" id="cd17325">
    <property type="entry name" value="MFS_MdtG_SLC18_like"/>
    <property type="match status" value="1"/>
</dbReference>
<evidence type="ECO:0000256" key="3">
    <source>
        <dbReference type="ARBA" id="ARBA00022475"/>
    </source>
</evidence>
<feature type="transmembrane region" description="Helical" evidence="7">
    <location>
        <begin position="240"/>
        <end position="256"/>
    </location>
</feature>
<dbReference type="Proteomes" id="UP000283087">
    <property type="component" value="Unassembled WGS sequence"/>
</dbReference>
<evidence type="ECO:0000259" key="8">
    <source>
        <dbReference type="PROSITE" id="PS50850"/>
    </source>
</evidence>
<evidence type="ECO:0000313" key="10">
    <source>
        <dbReference type="Proteomes" id="UP000283087"/>
    </source>
</evidence>
<name>A0A430KQA4_9GAMM</name>
<keyword evidence="10" id="KW-1185">Reference proteome</keyword>
<feature type="transmembrane region" description="Helical" evidence="7">
    <location>
        <begin position="389"/>
        <end position="411"/>
    </location>
</feature>
<feature type="transmembrane region" description="Helical" evidence="7">
    <location>
        <begin position="130"/>
        <end position="152"/>
    </location>
</feature>
<evidence type="ECO:0000313" key="9">
    <source>
        <dbReference type="EMBL" id="RTE65668.1"/>
    </source>
</evidence>
<accession>A0A430KQA4</accession>
<dbReference type="InterPro" id="IPR005829">
    <property type="entry name" value="Sugar_transporter_CS"/>
</dbReference>
<dbReference type="GO" id="GO:0005886">
    <property type="term" value="C:plasma membrane"/>
    <property type="evidence" value="ECO:0007669"/>
    <property type="project" value="UniProtKB-SubCell"/>
</dbReference>
<feature type="transmembrane region" description="Helical" evidence="7">
    <location>
        <begin position="77"/>
        <end position="99"/>
    </location>
</feature>
<feature type="transmembrane region" description="Helical" evidence="7">
    <location>
        <begin position="194"/>
        <end position="216"/>
    </location>
</feature>
<dbReference type="InterPro" id="IPR036259">
    <property type="entry name" value="MFS_trans_sf"/>
</dbReference>
<dbReference type="PANTHER" id="PTHR23517">
    <property type="entry name" value="RESISTANCE PROTEIN MDTM, PUTATIVE-RELATED-RELATED"/>
    <property type="match status" value="1"/>
</dbReference>
<dbReference type="Pfam" id="PF07690">
    <property type="entry name" value="MFS_1"/>
    <property type="match status" value="2"/>
</dbReference>
<dbReference type="OrthoDB" id="9764259at2"/>